<name>A0ABT3L6D0_9CYAN</name>
<accession>A0ABT3L6D0</accession>
<keyword evidence="4" id="KW-1185">Reference proteome</keyword>
<organism evidence="3 4">
    <name type="scientific">Spirulina subsalsa FACHB-351</name>
    <dbReference type="NCBI Taxonomy" id="234711"/>
    <lineage>
        <taxon>Bacteria</taxon>
        <taxon>Bacillati</taxon>
        <taxon>Cyanobacteriota</taxon>
        <taxon>Cyanophyceae</taxon>
        <taxon>Spirulinales</taxon>
        <taxon>Spirulinaceae</taxon>
        <taxon>Spirulina</taxon>
    </lineage>
</organism>
<gene>
    <name evidence="3" type="ORF">K4A83_10320</name>
</gene>
<evidence type="ECO:0000313" key="4">
    <source>
        <dbReference type="Proteomes" id="UP001526426"/>
    </source>
</evidence>
<feature type="signal peptide" evidence="2">
    <location>
        <begin position="1"/>
        <end position="32"/>
    </location>
</feature>
<protein>
    <recommendedName>
        <fullName evidence="5">Secreted protein</fullName>
    </recommendedName>
</protein>
<comment type="caution">
    <text evidence="3">The sequence shown here is derived from an EMBL/GenBank/DDBJ whole genome shotgun (WGS) entry which is preliminary data.</text>
</comment>
<dbReference type="Proteomes" id="UP001526426">
    <property type="component" value="Unassembled WGS sequence"/>
</dbReference>
<evidence type="ECO:0008006" key="5">
    <source>
        <dbReference type="Google" id="ProtNLM"/>
    </source>
</evidence>
<feature type="region of interest" description="Disordered" evidence="1">
    <location>
        <begin position="134"/>
        <end position="159"/>
    </location>
</feature>
<evidence type="ECO:0000256" key="2">
    <source>
        <dbReference type="SAM" id="SignalP"/>
    </source>
</evidence>
<evidence type="ECO:0000256" key="1">
    <source>
        <dbReference type="SAM" id="MobiDB-lite"/>
    </source>
</evidence>
<proteinExistence type="predicted"/>
<reference evidence="3 4" key="1">
    <citation type="submission" date="2021-08" db="EMBL/GenBank/DDBJ databases">
        <title>Draft genome sequence of Spirulina subsalsa with high tolerance to salinity and hype-accumulation of phycocyanin.</title>
        <authorList>
            <person name="Pei H."/>
            <person name="Jiang L."/>
        </authorList>
    </citation>
    <scope>NUCLEOTIDE SEQUENCE [LARGE SCALE GENOMIC DNA]</scope>
    <source>
        <strain evidence="3 4">FACHB-351</strain>
    </source>
</reference>
<feature type="compositionally biased region" description="Pro residues" evidence="1">
    <location>
        <begin position="144"/>
        <end position="159"/>
    </location>
</feature>
<keyword evidence="2" id="KW-0732">Signal</keyword>
<dbReference type="RefSeq" id="WP_265264448.1">
    <property type="nucleotide sequence ID" value="NZ_JAIHOM010000042.1"/>
</dbReference>
<dbReference type="EMBL" id="JAIHOM010000042">
    <property type="protein sequence ID" value="MCW6036654.1"/>
    <property type="molecule type" value="Genomic_DNA"/>
</dbReference>
<evidence type="ECO:0000313" key="3">
    <source>
        <dbReference type="EMBL" id="MCW6036654.1"/>
    </source>
</evidence>
<sequence>MLASFNQFTLKALGLAGLVGIGLGIAAPAAFAQSYNEDGLDHPVWMYTNTECPPAYIPSLRETTPFFGEKEEIEPIRGYNLACWGMTRRPGSHICKNNPNPACGNPAHFGYTYGTEYPQDIEGIVDRYWQEIGQAPPRDTTLPPVAPPPPPVAPVPGLW</sequence>
<feature type="chain" id="PRO_5045760341" description="Secreted protein" evidence="2">
    <location>
        <begin position="33"/>
        <end position="159"/>
    </location>
</feature>